<dbReference type="InterPro" id="IPR053926">
    <property type="entry name" value="RecX_HTH_1st"/>
</dbReference>
<evidence type="ECO:0000256" key="2">
    <source>
        <dbReference type="ARBA" id="ARBA00009695"/>
    </source>
</evidence>
<sequence>MQEKKKQEQPEFRGGQVTALSVQKASPDRLNLFIDEQFLMGVRREVAVQHQLKKGMQVTAELMQDVWRDEVVFKAKDAAVHYLSFRHRSKKEMVDYLSGKELFDEEIVRKTVDWLIERKYLNDNEFARQWVESRMRSRPRGKAMLKWELKQKGIDPDQMTEVIDDICDDDLEIEGAIRLLQKKIGHKTLEFTFDEKRKLAQYLARRGFSTTVIKVALRRCISLANLDND</sequence>
<evidence type="ECO:0000313" key="10">
    <source>
        <dbReference type="Proteomes" id="UP000214688"/>
    </source>
</evidence>
<dbReference type="Proteomes" id="UP000214688">
    <property type="component" value="Chromosome"/>
</dbReference>
<keyword evidence="4 5" id="KW-0963">Cytoplasm</keyword>
<evidence type="ECO:0000259" key="7">
    <source>
        <dbReference type="Pfam" id="PF21981"/>
    </source>
</evidence>
<evidence type="ECO:0000259" key="6">
    <source>
        <dbReference type="Pfam" id="PF02631"/>
    </source>
</evidence>
<dbReference type="Pfam" id="PF21982">
    <property type="entry name" value="RecX_HTH1"/>
    <property type="match status" value="1"/>
</dbReference>
<evidence type="ECO:0000256" key="5">
    <source>
        <dbReference type="HAMAP-Rule" id="MF_01114"/>
    </source>
</evidence>
<dbReference type="Gene3D" id="1.10.10.10">
    <property type="entry name" value="Winged helix-like DNA-binding domain superfamily/Winged helix DNA-binding domain"/>
    <property type="match status" value="3"/>
</dbReference>
<gene>
    <name evidence="5" type="primary">recX</name>
    <name evidence="9" type="ORF">CIG75_11575</name>
</gene>
<dbReference type="GO" id="GO:0005737">
    <property type="term" value="C:cytoplasm"/>
    <property type="evidence" value="ECO:0007669"/>
    <property type="project" value="UniProtKB-SubCell"/>
</dbReference>
<dbReference type="AlphaFoldDB" id="A0A223D2F5"/>
<feature type="domain" description="RecX first three-helical" evidence="8">
    <location>
        <begin position="75"/>
        <end position="115"/>
    </location>
</feature>
<name>A0A223D2F5_9BACL</name>
<keyword evidence="10" id="KW-1185">Reference proteome</keyword>
<evidence type="ECO:0000313" key="9">
    <source>
        <dbReference type="EMBL" id="ASS75564.1"/>
    </source>
</evidence>
<dbReference type="Pfam" id="PF21981">
    <property type="entry name" value="RecX_HTH3"/>
    <property type="match status" value="1"/>
</dbReference>
<accession>A0A223D2F5</accession>
<feature type="domain" description="RecX second three-helical" evidence="6">
    <location>
        <begin position="122"/>
        <end position="162"/>
    </location>
</feature>
<dbReference type="HAMAP" id="MF_01114">
    <property type="entry name" value="RecX"/>
    <property type="match status" value="1"/>
</dbReference>
<dbReference type="InterPro" id="IPR003783">
    <property type="entry name" value="Regulatory_RecX"/>
</dbReference>
<evidence type="ECO:0000256" key="4">
    <source>
        <dbReference type="ARBA" id="ARBA00022490"/>
    </source>
</evidence>
<comment type="function">
    <text evidence="5">Modulates RecA activity.</text>
</comment>
<organism evidence="9 10">
    <name type="scientific">Tumebacillus algifaecis</name>
    <dbReference type="NCBI Taxonomy" id="1214604"/>
    <lineage>
        <taxon>Bacteria</taxon>
        <taxon>Bacillati</taxon>
        <taxon>Bacillota</taxon>
        <taxon>Bacilli</taxon>
        <taxon>Bacillales</taxon>
        <taxon>Alicyclobacillaceae</taxon>
        <taxon>Tumebacillus</taxon>
    </lineage>
</organism>
<dbReference type="InterPro" id="IPR053924">
    <property type="entry name" value="RecX_HTH_2nd"/>
</dbReference>
<dbReference type="Pfam" id="PF02631">
    <property type="entry name" value="RecX_HTH2"/>
    <property type="match status" value="1"/>
</dbReference>
<comment type="subcellular location">
    <subcellularLocation>
        <location evidence="1 5">Cytoplasm</location>
    </subcellularLocation>
</comment>
<dbReference type="PANTHER" id="PTHR33602:SF1">
    <property type="entry name" value="REGULATORY PROTEIN RECX FAMILY PROTEIN"/>
    <property type="match status" value="1"/>
</dbReference>
<dbReference type="KEGG" id="tab:CIG75_11575"/>
<dbReference type="RefSeq" id="WP_094236807.1">
    <property type="nucleotide sequence ID" value="NZ_CP022657.1"/>
</dbReference>
<evidence type="ECO:0000256" key="1">
    <source>
        <dbReference type="ARBA" id="ARBA00004496"/>
    </source>
</evidence>
<dbReference type="EMBL" id="CP022657">
    <property type="protein sequence ID" value="ASS75564.1"/>
    <property type="molecule type" value="Genomic_DNA"/>
</dbReference>
<dbReference type="GO" id="GO:0006282">
    <property type="term" value="P:regulation of DNA repair"/>
    <property type="evidence" value="ECO:0007669"/>
    <property type="project" value="UniProtKB-UniRule"/>
</dbReference>
<proteinExistence type="inferred from homology"/>
<evidence type="ECO:0000259" key="8">
    <source>
        <dbReference type="Pfam" id="PF21982"/>
    </source>
</evidence>
<reference evidence="9 10" key="1">
    <citation type="journal article" date="2015" name="Int. J. Syst. Evol. Microbiol.">
        <title>Tumebacillus algifaecis sp. nov., isolated from decomposing algal scum.</title>
        <authorList>
            <person name="Wu Y.F."/>
            <person name="Zhang B."/>
            <person name="Xing P."/>
            <person name="Wu Q.L."/>
            <person name="Liu S.J."/>
        </authorList>
    </citation>
    <scope>NUCLEOTIDE SEQUENCE [LARGE SCALE GENOMIC DNA]</scope>
    <source>
        <strain evidence="9 10">THMBR28</strain>
    </source>
</reference>
<comment type="similarity">
    <text evidence="2 5">Belongs to the RecX family.</text>
</comment>
<dbReference type="OrthoDB" id="5421057at2"/>
<protein>
    <recommendedName>
        <fullName evidence="3 5">Regulatory protein RecX</fullName>
    </recommendedName>
</protein>
<evidence type="ECO:0000256" key="3">
    <source>
        <dbReference type="ARBA" id="ARBA00018111"/>
    </source>
</evidence>
<dbReference type="InterPro" id="IPR036388">
    <property type="entry name" value="WH-like_DNA-bd_sf"/>
</dbReference>
<dbReference type="InterPro" id="IPR053925">
    <property type="entry name" value="RecX_HTH_3rd"/>
</dbReference>
<dbReference type="PANTHER" id="PTHR33602">
    <property type="entry name" value="REGULATORY PROTEIN RECX FAMILY PROTEIN"/>
    <property type="match status" value="1"/>
</dbReference>
<feature type="domain" description="RecX third three-helical" evidence="7">
    <location>
        <begin position="172"/>
        <end position="217"/>
    </location>
</feature>